<dbReference type="GeneID" id="29125320"/>
<protein>
    <recommendedName>
        <fullName evidence="3">Glycosyltransferase</fullName>
    </recommendedName>
</protein>
<evidence type="ECO:0008006" key="3">
    <source>
        <dbReference type="Google" id="ProtNLM"/>
    </source>
</evidence>
<keyword evidence="2" id="KW-1185">Reference proteome</keyword>
<name>A0A127AYX3_9CAUD</name>
<accession>A0A127AYX3</accession>
<evidence type="ECO:0000313" key="1">
    <source>
        <dbReference type="EMBL" id="AMM44951.1"/>
    </source>
</evidence>
<reference evidence="1 2" key="1">
    <citation type="submission" date="2015-08" db="EMBL/GenBank/DDBJ databases">
        <authorList>
            <person name="Babu N.S."/>
            <person name="Beckwith C.J."/>
            <person name="Beseler K.G."/>
            <person name="Brison A."/>
            <person name="Carone J.V."/>
            <person name="Caskin T.P."/>
            <person name="Diamond M."/>
            <person name="Durham M.E."/>
            <person name="Foxe J.M."/>
            <person name="Go M."/>
            <person name="Henderson B.A."/>
            <person name="Jones I.B."/>
            <person name="McGettigan J.A."/>
            <person name="Micheletti S.J."/>
            <person name="Nasrallah M.E."/>
            <person name="Ortiz D."/>
            <person name="Piller C.R."/>
            <person name="Privatt S.R."/>
            <person name="Schneider S.L."/>
            <person name="Sharp S."/>
            <person name="Smith T.C."/>
            <person name="Stanton J.D."/>
            <person name="Ullery H.E."/>
            <person name="Wilson R.J."/>
            <person name="Serrano M.G."/>
            <person name="Buck G."/>
            <person name="Lee V."/>
            <person name="Wang Y."/>
            <person name="Carvalho R."/>
            <person name="Voegtly L."/>
            <person name="Shi R."/>
            <person name="Duckworth R."/>
            <person name="Johnson A."/>
            <person name="Loviza R."/>
            <person name="Walstead R."/>
            <person name="Shah Z."/>
            <person name="Kiflezghi M."/>
            <person name="Wade K."/>
            <person name="Ball S.L."/>
            <person name="Bradley K.W."/>
            <person name="Asai D.J."/>
            <person name="Bowman C.A."/>
            <person name="Russell D.A."/>
            <person name="Pope W.H."/>
            <person name="Jacobs-Sera D."/>
            <person name="Hendrix R.W."/>
            <person name="Hatfull G.F."/>
        </authorList>
    </citation>
    <scope>NUCLEOTIDE SEQUENCE [LARGE SCALE GENOMIC DNA]</scope>
</reference>
<dbReference type="EMBL" id="KT624200">
    <property type="protein sequence ID" value="AMM44951.1"/>
    <property type="molecule type" value="Genomic_DNA"/>
</dbReference>
<dbReference type="Proteomes" id="UP000203261">
    <property type="component" value="Segment"/>
</dbReference>
<evidence type="ECO:0000313" key="2">
    <source>
        <dbReference type="Proteomes" id="UP000203261"/>
    </source>
</evidence>
<proteinExistence type="predicted"/>
<gene>
    <name evidence="1" type="ORF">SP15_153</name>
</gene>
<organism evidence="1 2">
    <name type="scientific">Bacillus phage SP-15</name>
    <dbReference type="NCBI Taxonomy" id="1792032"/>
    <lineage>
        <taxon>Viruses</taxon>
        <taxon>Duplodnaviria</taxon>
        <taxon>Heunggongvirae</taxon>
        <taxon>Uroviricota</taxon>
        <taxon>Caudoviricetes</taxon>
        <taxon>Thornevirus</taxon>
        <taxon>Thornevirus SP15</taxon>
    </lineage>
</organism>
<sequence length="380" mass="44033">MRIGFLTFHNDYSSNKVGGVVSGPLYMVQNLRQVIGAEVDFLVVADSTKRGKIRNKAYEEDVSSFLGFFEGTKDHESDVELLNSYDLLMFMTPGKTYEKFKEEKVGQYKKVLDKLTVPFGFIVNEERDRDMYLYYTEFTDHPGCKYILYNSEDMAKDFEDFNQGGKVVAEFQFMTPLEPLNKILEKASNKTSSVINTGRWVNRKRIVEYVELAPKFAEVGIQPYLAGAKQNPFYSKQVDEMLETQYFQDKTYQDYLTYVGAYKPTKEELDGLLDDKMFHYNFVFLRTKRKMYNRLEIATMEAFNRGCLPIVCSETSPDWVEGALSLSRDQLEEIPSIVAGISDAERIDRLTIFYKSIRDNVEAKYKDIFNNLFESLGINK</sequence>
<dbReference type="RefSeq" id="YP_009302540.1">
    <property type="nucleotide sequence ID" value="NC_031245.1"/>
</dbReference>
<dbReference type="KEGG" id="vg:29125320"/>